<dbReference type="EMBL" id="CP041406">
    <property type="protein sequence ID" value="QOP45673.1"/>
    <property type="molecule type" value="Genomic_DNA"/>
</dbReference>
<keyword evidence="4" id="KW-1185">Reference proteome</keyword>
<name>A0A7M1B7I9_9BACT</name>
<proteinExistence type="predicted"/>
<dbReference type="KEGG" id="spal:FM071_04980"/>
<evidence type="ECO:0000259" key="2">
    <source>
        <dbReference type="Pfam" id="PF01882"/>
    </source>
</evidence>
<keyword evidence="1" id="KW-1133">Transmembrane helix</keyword>
<sequence>MLQFFAKNKIVILLFTTFVIIYLIAVNRGIELLYVIAELSLSMLILSLIAPYFNLLGIHASLKHPKYAQQRKSMPISIELSSANFFNKFFLELWLPTPFSSNEKHMFFVKVLNSKLTIKSELSLELRGVHSIGPLIIQTGFPMGLQTFSKTFEETKGEIVVYPKPLEVIHFPFISDEYAMLYGENKSKKKGGEGEFVSIREYKRGDSPRHIHWPSSAKKGELIVREYQDFLSSSLIIMLDLDKEFNRGSFTETTLEYAISIAASLAVYGLDNGYSVSIFGKDEEEIKLIDIKGSHNQMEILKALAHVKGNGDVRYLDAVKYFHGLKKGGTLILFDNGSGKVEQNIDLLSARSSKPVLFDIQAESFINNKTDENFTLNNHPKYNKYTLKKGCDIQRMFL</sequence>
<protein>
    <submittedName>
        <fullName evidence="3">DUF58 domain-containing protein</fullName>
    </submittedName>
</protein>
<keyword evidence="1" id="KW-0472">Membrane</keyword>
<evidence type="ECO:0000313" key="4">
    <source>
        <dbReference type="Proteomes" id="UP000593580"/>
    </source>
</evidence>
<dbReference type="InterPro" id="IPR002881">
    <property type="entry name" value="DUF58"/>
</dbReference>
<dbReference type="Proteomes" id="UP000593580">
    <property type="component" value="Chromosome"/>
</dbReference>
<dbReference type="PANTHER" id="PTHR34351:SF1">
    <property type="entry name" value="SLR1927 PROTEIN"/>
    <property type="match status" value="1"/>
</dbReference>
<keyword evidence="1" id="KW-0812">Transmembrane</keyword>
<feature type="domain" description="DUF58" evidence="2">
    <location>
        <begin position="199"/>
        <end position="310"/>
    </location>
</feature>
<feature type="transmembrane region" description="Helical" evidence="1">
    <location>
        <begin position="43"/>
        <end position="62"/>
    </location>
</feature>
<dbReference type="AlphaFoldDB" id="A0A7M1B7I9"/>
<gene>
    <name evidence="3" type="ORF">FM071_04980</name>
</gene>
<reference evidence="3 4" key="1">
    <citation type="submission" date="2019-07" db="EMBL/GenBank/DDBJ databases">
        <title>Sulfurimonas paralvinellae sp. nov., a novel mesophilic, hydrogen- and sulfur-oxidizing chemolithoautotroph within the Epsilonproteo- bacteria isolated from a deep-sea hydrothermal vent polychaete nest, reclassification of Thiomicrospira denitrificans as Sulfurimonas denitrificans comb. nov. and emended description of the genus Sulfurimonas.</title>
        <authorList>
            <person name="Wang S."/>
            <person name="Jiang L."/>
            <person name="Shao Z."/>
        </authorList>
    </citation>
    <scope>NUCLEOTIDE SEQUENCE [LARGE SCALE GENOMIC DNA]</scope>
    <source>
        <strain evidence="3 4">GO25</strain>
    </source>
</reference>
<evidence type="ECO:0000313" key="3">
    <source>
        <dbReference type="EMBL" id="QOP45673.1"/>
    </source>
</evidence>
<dbReference type="PANTHER" id="PTHR34351">
    <property type="entry name" value="SLR1927 PROTEIN-RELATED"/>
    <property type="match status" value="1"/>
</dbReference>
<dbReference type="Pfam" id="PF01882">
    <property type="entry name" value="DUF58"/>
    <property type="match status" value="1"/>
</dbReference>
<evidence type="ECO:0000256" key="1">
    <source>
        <dbReference type="SAM" id="Phobius"/>
    </source>
</evidence>
<organism evidence="3 4">
    <name type="scientific">Sulfurimonas paralvinellae</name>
    <dbReference type="NCBI Taxonomy" id="317658"/>
    <lineage>
        <taxon>Bacteria</taxon>
        <taxon>Pseudomonadati</taxon>
        <taxon>Campylobacterota</taxon>
        <taxon>Epsilonproteobacteria</taxon>
        <taxon>Campylobacterales</taxon>
        <taxon>Sulfurimonadaceae</taxon>
        <taxon>Sulfurimonas</taxon>
    </lineage>
</organism>
<feature type="transmembrane region" description="Helical" evidence="1">
    <location>
        <begin position="12"/>
        <end position="37"/>
    </location>
</feature>
<accession>A0A7M1B7I9</accession>
<dbReference type="RefSeq" id="WP_193111920.1">
    <property type="nucleotide sequence ID" value="NZ_CP041406.1"/>
</dbReference>